<dbReference type="EMBL" id="CP135996">
    <property type="protein sequence ID" value="WOC31313.1"/>
    <property type="molecule type" value="Genomic_DNA"/>
</dbReference>
<reference evidence="3" key="2">
    <citation type="submission" date="2024-06" db="EMBL/GenBank/DDBJ databases">
        <title>Caproicibacterium argilliputei sp. nov, a novel caproic acid producing anaerobic bacterium isolated from pit mud.</title>
        <authorList>
            <person name="Xia S."/>
        </authorList>
    </citation>
    <scope>NUCLEOTIDE SEQUENCE</scope>
    <source>
        <strain evidence="3">ZCY20-5</strain>
    </source>
</reference>
<dbReference type="NCBIfam" id="TIGR02593">
    <property type="entry name" value="CRISPR_cas5"/>
    <property type="match status" value="1"/>
</dbReference>
<accession>A0AA97D955</accession>
<proteinExistence type="inferred from homology"/>
<dbReference type="GO" id="GO:0004519">
    <property type="term" value="F:endonuclease activity"/>
    <property type="evidence" value="ECO:0007669"/>
    <property type="project" value="UniProtKB-UniRule"/>
</dbReference>
<dbReference type="GO" id="GO:0043571">
    <property type="term" value="P:maintenance of CRISPR repeat elements"/>
    <property type="evidence" value="ECO:0007669"/>
    <property type="project" value="UniProtKB-UniRule"/>
</dbReference>
<dbReference type="Proteomes" id="UP001300604">
    <property type="component" value="Chromosome"/>
</dbReference>
<dbReference type="InterPro" id="IPR010155">
    <property type="entry name" value="CRISPR-assoc_prot_Cas5d"/>
</dbReference>
<dbReference type="InterPro" id="IPR021124">
    <property type="entry name" value="CRISPR-assoc_prot_Cas5"/>
</dbReference>
<keyword evidence="2" id="KW-0255">Endonuclease</keyword>
<dbReference type="GO" id="GO:0016787">
    <property type="term" value="F:hydrolase activity"/>
    <property type="evidence" value="ECO:0007669"/>
    <property type="project" value="UniProtKB-KW"/>
</dbReference>
<keyword evidence="2" id="KW-0694">RNA-binding</keyword>
<evidence type="ECO:0000313" key="4">
    <source>
        <dbReference type="Proteomes" id="UP001300604"/>
    </source>
</evidence>
<evidence type="ECO:0000256" key="1">
    <source>
        <dbReference type="ARBA" id="ARBA00023118"/>
    </source>
</evidence>
<dbReference type="RefSeq" id="WP_275843880.1">
    <property type="nucleotide sequence ID" value="NZ_CP135996.1"/>
</dbReference>
<evidence type="ECO:0000313" key="3">
    <source>
        <dbReference type="EMBL" id="WOC31313.1"/>
    </source>
</evidence>
<gene>
    <name evidence="3" type="primary">cas5c</name>
    <name evidence="3" type="ORF">PXC00_08755</name>
</gene>
<organism evidence="3 4">
    <name type="scientific">Caproicibacterium argilliputei</name>
    <dbReference type="NCBI Taxonomy" id="3030016"/>
    <lineage>
        <taxon>Bacteria</taxon>
        <taxon>Bacillati</taxon>
        <taxon>Bacillota</taxon>
        <taxon>Clostridia</taxon>
        <taxon>Eubacteriales</taxon>
        <taxon>Oscillospiraceae</taxon>
        <taxon>Caproicibacterium</taxon>
    </lineage>
</organism>
<dbReference type="Gene3D" id="3.30.70.2660">
    <property type="match status" value="1"/>
</dbReference>
<comment type="similarity">
    <text evidence="2">Belongs to the CRISPR-associated protein Cas5 family. Subtype I-C/Dvulg subfamily.</text>
</comment>
<sequence>MQDSNDQTIEVWGDFACFSRPESKVERLTYPVPTPSATRGIFSAIYSKPVEFYWQVKRIEILKPLMYVNFRRNEVKCRMGKLPFLVEEERTQRQTTALKDVRYRITAEMVPRSAFENGDHEKAMKRLKPQFEKRVKRGQCFFQPSFGLREFPAYFSWGSSGQPPLADLNLDLGYMLYDVFNLHDYEVSKKCKPSVSLFHAQVQGGVLNVPPYDDARVLKPKEGVKCAD</sequence>
<keyword evidence="1 2" id="KW-0051">Antiviral defense</keyword>
<keyword evidence="2" id="KW-0540">Nuclease</keyword>
<comment type="function">
    <text evidence="2">CRISPR (clustered regularly interspaced short palindromic repeat) is an adaptive immune system that provides protection against mobile genetic elements (viruses, transposable elements and conjugative plasmids). CRISPR clusters contain spacers, sequences complementary to antecedent mobile elements, and target invading nucleic acids. CRISPR clusters are transcribed and processed into CRISPR RNA (crRNA).</text>
</comment>
<dbReference type="AlphaFoldDB" id="A0AA97D955"/>
<dbReference type="KEGG" id="carl:PXC00_08755"/>
<evidence type="ECO:0000256" key="2">
    <source>
        <dbReference type="PIRNR" id="PIRNR029950"/>
    </source>
</evidence>
<protein>
    <recommendedName>
        <fullName evidence="2">pre-crRNA processing endonuclease</fullName>
        <ecNumber evidence="2">3.1.-.-</ecNumber>
    </recommendedName>
</protein>
<keyword evidence="2" id="KW-0378">Hydrolase</keyword>
<dbReference type="PIRSF" id="PIRSF029950">
    <property type="entry name" value="Cas_CT1134"/>
    <property type="match status" value="1"/>
</dbReference>
<keyword evidence="4" id="KW-1185">Reference proteome</keyword>
<dbReference type="Pfam" id="PF09704">
    <property type="entry name" value="Cas_Cas5d"/>
    <property type="match status" value="1"/>
</dbReference>
<dbReference type="NCBIfam" id="TIGR01876">
    <property type="entry name" value="cas_Cas5d"/>
    <property type="match status" value="1"/>
</dbReference>
<reference evidence="3" key="1">
    <citation type="submission" date="2023-09" db="EMBL/GenBank/DDBJ databases">
        <authorList>
            <person name="Zeng C."/>
        </authorList>
    </citation>
    <scope>NUCLEOTIDE SEQUENCE</scope>
    <source>
        <strain evidence="3">ZCY20-5</strain>
    </source>
</reference>
<dbReference type="GO" id="GO:0003723">
    <property type="term" value="F:RNA binding"/>
    <property type="evidence" value="ECO:0007669"/>
    <property type="project" value="UniProtKB-UniRule"/>
</dbReference>
<name>A0AA97D955_9FIRM</name>
<dbReference type="EC" id="3.1.-.-" evidence="2"/>
<dbReference type="InterPro" id="IPR013422">
    <property type="entry name" value="CRISPR-assoc_prot_Cas5_N"/>
</dbReference>
<dbReference type="GO" id="GO:0051607">
    <property type="term" value="P:defense response to virus"/>
    <property type="evidence" value="ECO:0007669"/>
    <property type="project" value="UniProtKB-UniRule"/>
</dbReference>